<evidence type="ECO:0000256" key="2">
    <source>
        <dbReference type="SAM" id="Phobius"/>
    </source>
</evidence>
<protein>
    <submittedName>
        <fullName evidence="3">Uncharacterized protein</fullName>
    </submittedName>
</protein>
<accession>A0A1A2RQN4</accession>
<keyword evidence="2" id="KW-1133">Transmembrane helix</keyword>
<feature type="compositionally biased region" description="Low complexity" evidence="1">
    <location>
        <begin position="65"/>
        <end position="82"/>
    </location>
</feature>
<keyword evidence="2" id="KW-0472">Membrane</keyword>
<name>A0A1A2RQN4_9MYCO</name>
<organism evidence="3 4">
    <name type="scientific">Mycobacterium colombiense</name>
    <dbReference type="NCBI Taxonomy" id="339268"/>
    <lineage>
        <taxon>Bacteria</taxon>
        <taxon>Bacillati</taxon>
        <taxon>Actinomycetota</taxon>
        <taxon>Actinomycetes</taxon>
        <taxon>Mycobacteriales</taxon>
        <taxon>Mycobacteriaceae</taxon>
        <taxon>Mycobacterium</taxon>
        <taxon>Mycobacterium avium complex (MAC)</taxon>
    </lineage>
</organism>
<keyword evidence="2" id="KW-0812">Transmembrane</keyword>
<comment type="caution">
    <text evidence="3">The sequence shown here is derived from an EMBL/GenBank/DDBJ whole genome shotgun (WGS) entry which is preliminary data.</text>
</comment>
<sequence length="128" mass="13240">MHQISHHVVKGCTRSSTQKETGMPIPEPHRSRRRLLPTRNPLVFIAIIAICAALIVLNGALLATPAGADPNPGGGNTNPFGGLSCGCAQTTPADSPALRQQIIGGIQQGLSAGQWEPNLASSPAKPPP</sequence>
<dbReference type="EMBL" id="LZJS01000156">
    <property type="protein sequence ID" value="OBH54040.1"/>
    <property type="molecule type" value="Genomic_DNA"/>
</dbReference>
<dbReference type="Proteomes" id="UP000093861">
    <property type="component" value="Unassembled WGS sequence"/>
</dbReference>
<gene>
    <name evidence="3" type="ORF">A5685_13205</name>
</gene>
<reference evidence="3 4" key="1">
    <citation type="submission" date="2016-06" db="EMBL/GenBank/DDBJ databases">
        <authorList>
            <person name="Kjaerup R.B."/>
            <person name="Dalgaard T.S."/>
            <person name="Juul-Madsen H.R."/>
        </authorList>
    </citation>
    <scope>NUCLEOTIDE SEQUENCE [LARGE SCALE GENOMIC DNA]</scope>
    <source>
        <strain evidence="3 4">E2464</strain>
    </source>
</reference>
<proteinExistence type="predicted"/>
<dbReference type="AlphaFoldDB" id="A0A1A2RQN4"/>
<evidence type="ECO:0000313" key="4">
    <source>
        <dbReference type="Proteomes" id="UP000093861"/>
    </source>
</evidence>
<evidence type="ECO:0000256" key="1">
    <source>
        <dbReference type="SAM" id="MobiDB-lite"/>
    </source>
</evidence>
<feature type="transmembrane region" description="Helical" evidence="2">
    <location>
        <begin position="42"/>
        <end position="63"/>
    </location>
</feature>
<feature type="region of interest" description="Disordered" evidence="1">
    <location>
        <begin position="65"/>
        <end position="84"/>
    </location>
</feature>
<evidence type="ECO:0000313" key="3">
    <source>
        <dbReference type="EMBL" id="OBH54040.1"/>
    </source>
</evidence>
<feature type="region of interest" description="Disordered" evidence="1">
    <location>
        <begin position="1"/>
        <end position="33"/>
    </location>
</feature>